<evidence type="ECO:0000313" key="3">
    <source>
        <dbReference type="EMBL" id="MBB4449234.1"/>
    </source>
</evidence>
<organism evidence="1 4">
    <name type="scientific">Aliirhizobium cellulosilyticum</name>
    <dbReference type="NCBI Taxonomy" id="393664"/>
    <lineage>
        <taxon>Bacteria</taxon>
        <taxon>Pseudomonadati</taxon>
        <taxon>Pseudomonadota</taxon>
        <taxon>Alphaproteobacteria</taxon>
        <taxon>Hyphomicrobiales</taxon>
        <taxon>Rhizobiaceae</taxon>
        <taxon>Aliirhizobium</taxon>
    </lineage>
</organism>
<reference evidence="4 5" key="1">
    <citation type="submission" date="2020-08" db="EMBL/GenBank/DDBJ databases">
        <title>Genomic Encyclopedia of Type Strains, Phase IV (KMG-V): Genome sequencing to study the core and pangenomes of soil and plant-associated prokaryotes.</title>
        <authorList>
            <person name="Whitman W."/>
        </authorList>
    </citation>
    <scope>NUCLEOTIDE SEQUENCE [LARGE SCALE GENOMIC DNA]</scope>
    <source>
        <strain evidence="2 5">SEMIA 444</strain>
        <strain evidence="1 4">SEMIA 448</strain>
        <strain evidence="3 6">SEMIA 452</strain>
    </source>
</reference>
<proteinExistence type="predicted"/>
<protein>
    <submittedName>
        <fullName evidence="1">Uncharacterized protein</fullName>
    </submittedName>
</protein>
<gene>
    <name evidence="2" type="ORF">GGE31_005164</name>
    <name evidence="1" type="ORF">GGE33_005207</name>
    <name evidence="3" type="ORF">GGE35_005088</name>
</gene>
<dbReference type="EMBL" id="JACIGW010000011">
    <property type="protein sequence ID" value="MBB4351425.1"/>
    <property type="molecule type" value="Genomic_DNA"/>
</dbReference>
<dbReference type="EMBL" id="JACIHM010000012">
    <property type="protein sequence ID" value="MBB4449234.1"/>
    <property type="molecule type" value="Genomic_DNA"/>
</dbReference>
<comment type="caution">
    <text evidence="1">The sequence shown here is derived from an EMBL/GenBank/DDBJ whole genome shotgun (WGS) entry which is preliminary data.</text>
</comment>
<keyword evidence="5" id="KW-1185">Reference proteome</keyword>
<dbReference type="Proteomes" id="UP000576087">
    <property type="component" value="Unassembled WGS sequence"/>
</dbReference>
<evidence type="ECO:0000313" key="4">
    <source>
        <dbReference type="Proteomes" id="UP000520770"/>
    </source>
</evidence>
<dbReference type="RefSeq" id="WP_281388891.1">
    <property type="nucleotide sequence ID" value="NZ_JACIGW010000011.1"/>
</dbReference>
<evidence type="ECO:0000313" key="2">
    <source>
        <dbReference type="EMBL" id="MBB4414618.1"/>
    </source>
</evidence>
<dbReference type="Proteomes" id="UP000524535">
    <property type="component" value="Unassembled WGS sequence"/>
</dbReference>
<dbReference type="AlphaFoldDB" id="A0A7W6WSQ7"/>
<accession>A0A7W6WSQ7</accession>
<evidence type="ECO:0000313" key="6">
    <source>
        <dbReference type="Proteomes" id="UP000576087"/>
    </source>
</evidence>
<sequence length="40" mass="4468">MKVIDEADKNAATSDHRRKLKILPVAHNVFTLAGIARRPN</sequence>
<name>A0A7W6WSQ7_9HYPH</name>
<evidence type="ECO:0000313" key="5">
    <source>
        <dbReference type="Proteomes" id="UP000524535"/>
    </source>
</evidence>
<dbReference type="EMBL" id="JACIGY010000012">
    <property type="protein sequence ID" value="MBB4414618.1"/>
    <property type="molecule type" value="Genomic_DNA"/>
</dbReference>
<dbReference type="Proteomes" id="UP000520770">
    <property type="component" value="Unassembled WGS sequence"/>
</dbReference>
<evidence type="ECO:0000313" key="1">
    <source>
        <dbReference type="EMBL" id="MBB4351425.1"/>
    </source>
</evidence>